<dbReference type="PRINTS" id="PR00151">
    <property type="entry name" value="PORPHBDMNASE"/>
</dbReference>
<feature type="domain" description="Porphobilinogen deaminase N-terminal" evidence="9">
    <location>
        <begin position="9"/>
        <end position="219"/>
    </location>
</feature>
<dbReference type="GO" id="GO:0006782">
    <property type="term" value="P:protoporphyrinogen IX biosynthetic process"/>
    <property type="evidence" value="ECO:0007669"/>
    <property type="project" value="UniProtKB-UniRule"/>
</dbReference>
<dbReference type="PANTHER" id="PTHR11557">
    <property type="entry name" value="PORPHOBILINOGEN DEAMINASE"/>
    <property type="match status" value="1"/>
</dbReference>
<dbReference type="AlphaFoldDB" id="A0A517SK38"/>
<dbReference type="GO" id="GO:0004418">
    <property type="term" value="F:hydroxymethylbilane synthase activity"/>
    <property type="evidence" value="ECO:0007669"/>
    <property type="project" value="UniProtKB-UniRule"/>
</dbReference>
<dbReference type="FunCoup" id="A0A517SK38">
    <property type="interactions" value="531"/>
</dbReference>
<organism evidence="11 12">
    <name type="scientific">Caulifigura coniformis</name>
    <dbReference type="NCBI Taxonomy" id="2527983"/>
    <lineage>
        <taxon>Bacteria</taxon>
        <taxon>Pseudomonadati</taxon>
        <taxon>Planctomycetota</taxon>
        <taxon>Planctomycetia</taxon>
        <taxon>Planctomycetales</taxon>
        <taxon>Planctomycetaceae</taxon>
        <taxon>Caulifigura</taxon>
    </lineage>
</organism>
<dbReference type="OrthoDB" id="9810298at2"/>
<evidence type="ECO:0000313" key="12">
    <source>
        <dbReference type="Proteomes" id="UP000315700"/>
    </source>
</evidence>
<evidence type="ECO:0000313" key="11">
    <source>
        <dbReference type="EMBL" id="QDT56487.1"/>
    </source>
</evidence>
<comment type="subunit">
    <text evidence="4 8">Monomer.</text>
</comment>
<accession>A0A517SK38</accession>
<evidence type="ECO:0000256" key="2">
    <source>
        <dbReference type="ARBA" id="ARBA00004735"/>
    </source>
</evidence>
<keyword evidence="5 8" id="KW-0808">Transferase</keyword>
<dbReference type="HAMAP" id="MF_00260">
    <property type="entry name" value="Porphobil_deam"/>
    <property type="match status" value="1"/>
</dbReference>
<evidence type="ECO:0000256" key="7">
    <source>
        <dbReference type="ARBA" id="ARBA00048169"/>
    </source>
</evidence>
<evidence type="ECO:0000256" key="4">
    <source>
        <dbReference type="ARBA" id="ARBA00011245"/>
    </source>
</evidence>
<dbReference type="InterPro" id="IPR022418">
    <property type="entry name" value="Porphobilinogen_deaminase_C"/>
</dbReference>
<evidence type="ECO:0000256" key="6">
    <source>
        <dbReference type="ARBA" id="ARBA00023244"/>
    </source>
</evidence>
<dbReference type="Gene3D" id="3.30.160.40">
    <property type="entry name" value="Porphobilinogen deaminase, C-terminal domain"/>
    <property type="match status" value="1"/>
</dbReference>
<feature type="domain" description="Porphobilinogen deaminase C-terminal" evidence="10">
    <location>
        <begin position="232"/>
        <end position="306"/>
    </location>
</feature>
<keyword evidence="12" id="KW-1185">Reference proteome</keyword>
<evidence type="ECO:0000256" key="5">
    <source>
        <dbReference type="ARBA" id="ARBA00022679"/>
    </source>
</evidence>
<dbReference type="Pfam" id="PF03900">
    <property type="entry name" value="Porphobil_deamC"/>
    <property type="match status" value="1"/>
</dbReference>
<dbReference type="InterPro" id="IPR022417">
    <property type="entry name" value="Porphobilin_deaminase_N"/>
</dbReference>
<dbReference type="KEGG" id="ccos:Pan44_45410"/>
<dbReference type="SUPFAM" id="SSF53850">
    <property type="entry name" value="Periplasmic binding protein-like II"/>
    <property type="match status" value="1"/>
</dbReference>
<dbReference type="InterPro" id="IPR036803">
    <property type="entry name" value="Porphobilinogen_deaminase_C_sf"/>
</dbReference>
<comment type="similarity">
    <text evidence="3 8">Belongs to the HMBS family.</text>
</comment>
<comment type="pathway">
    <text evidence="2">Porphyrin-containing compound metabolism; protoporphyrin-IX biosynthesis; coproporphyrinogen-III from 5-aminolevulinate: step 2/4.</text>
</comment>
<comment type="function">
    <text evidence="1 8">Tetrapolymerization of the monopyrrole PBG into the hydroxymethylbilane pre-uroporphyrinogen in several discrete steps.</text>
</comment>
<evidence type="ECO:0000259" key="9">
    <source>
        <dbReference type="Pfam" id="PF01379"/>
    </source>
</evidence>
<dbReference type="RefSeq" id="WP_145033958.1">
    <property type="nucleotide sequence ID" value="NZ_CP036271.1"/>
</dbReference>
<dbReference type="GO" id="GO:0005737">
    <property type="term" value="C:cytoplasm"/>
    <property type="evidence" value="ECO:0007669"/>
    <property type="project" value="UniProtKB-UniRule"/>
</dbReference>
<reference evidence="11 12" key="1">
    <citation type="submission" date="2019-02" db="EMBL/GenBank/DDBJ databases">
        <title>Deep-cultivation of Planctomycetes and their phenomic and genomic characterization uncovers novel biology.</title>
        <authorList>
            <person name="Wiegand S."/>
            <person name="Jogler M."/>
            <person name="Boedeker C."/>
            <person name="Pinto D."/>
            <person name="Vollmers J."/>
            <person name="Rivas-Marin E."/>
            <person name="Kohn T."/>
            <person name="Peeters S.H."/>
            <person name="Heuer A."/>
            <person name="Rast P."/>
            <person name="Oberbeckmann S."/>
            <person name="Bunk B."/>
            <person name="Jeske O."/>
            <person name="Meyerdierks A."/>
            <person name="Storesund J.E."/>
            <person name="Kallscheuer N."/>
            <person name="Luecker S."/>
            <person name="Lage O.M."/>
            <person name="Pohl T."/>
            <person name="Merkel B.J."/>
            <person name="Hornburger P."/>
            <person name="Mueller R.-W."/>
            <person name="Bruemmer F."/>
            <person name="Labrenz M."/>
            <person name="Spormann A.M."/>
            <person name="Op den Camp H."/>
            <person name="Overmann J."/>
            <person name="Amann R."/>
            <person name="Jetten M.S.M."/>
            <person name="Mascher T."/>
            <person name="Medema M.H."/>
            <person name="Devos D.P."/>
            <person name="Kaster A.-K."/>
            <person name="Ovreas L."/>
            <person name="Rohde M."/>
            <person name="Galperin M.Y."/>
            <person name="Jogler C."/>
        </authorList>
    </citation>
    <scope>NUCLEOTIDE SEQUENCE [LARGE SCALE GENOMIC DNA]</scope>
    <source>
        <strain evidence="11 12">Pan44</strain>
    </source>
</reference>
<evidence type="ECO:0000256" key="3">
    <source>
        <dbReference type="ARBA" id="ARBA00005638"/>
    </source>
</evidence>
<evidence type="ECO:0000259" key="10">
    <source>
        <dbReference type="Pfam" id="PF03900"/>
    </source>
</evidence>
<dbReference type="InterPro" id="IPR000860">
    <property type="entry name" value="HemC"/>
</dbReference>
<dbReference type="Proteomes" id="UP000315700">
    <property type="component" value="Chromosome"/>
</dbReference>
<dbReference type="PIRSF" id="PIRSF001438">
    <property type="entry name" value="4pyrrol_synth_OHMeBilane_synth"/>
    <property type="match status" value="1"/>
</dbReference>
<comment type="miscellaneous">
    <text evidence="8">The porphobilinogen subunits are added to the dipyrromethane group.</text>
</comment>
<dbReference type="Gene3D" id="3.40.190.10">
    <property type="entry name" value="Periplasmic binding protein-like II"/>
    <property type="match status" value="2"/>
</dbReference>
<dbReference type="EMBL" id="CP036271">
    <property type="protein sequence ID" value="QDT56487.1"/>
    <property type="molecule type" value="Genomic_DNA"/>
</dbReference>
<evidence type="ECO:0000256" key="1">
    <source>
        <dbReference type="ARBA" id="ARBA00002869"/>
    </source>
</evidence>
<name>A0A517SK38_9PLAN</name>
<dbReference type="SUPFAM" id="SSF54782">
    <property type="entry name" value="Porphobilinogen deaminase (hydroxymethylbilane synthase), C-terminal domain"/>
    <property type="match status" value="1"/>
</dbReference>
<dbReference type="PANTHER" id="PTHR11557:SF0">
    <property type="entry name" value="PORPHOBILINOGEN DEAMINASE"/>
    <property type="match status" value="1"/>
</dbReference>
<protein>
    <recommendedName>
        <fullName evidence="8">Porphobilinogen deaminase</fullName>
        <shortName evidence="8">PBG</shortName>
        <ecNumber evidence="8">2.5.1.61</ecNumber>
    </recommendedName>
    <alternativeName>
        <fullName evidence="8">Hydroxymethylbilane synthase</fullName>
        <shortName evidence="8">HMBS</shortName>
    </alternativeName>
    <alternativeName>
        <fullName evidence="8">Pre-uroporphyrinogen synthase</fullName>
    </alternativeName>
</protein>
<evidence type="ECO:0000256" key="8">
    <source>
        <dbReference type="HAMAP-Rule" id="MF_00260"/>
    </source>
</evidence>
<dbReference type="NCBIfam" id="TIGR00212">
    <property type="entry name" value="hemC"/>
    <property type="match status" value="1"/>
</dbReference>
<proteinExistence type="inferred from homology"/>
<dbReference type="InParanoid" id="A0A517SK38"/>
<dbReference type="EC" id="2.5.1.61" evidence="8"/>
<feature type="modified residue" description="S-(dipyrrolylmethanemethyl)cysteine" evidence="8">
    <location>
        <position position="248"/>
    </location>
</feature>
<dbReference type="Pfam" id="PF01379">
    <property type="entry name" value="Porphobil_deam"/>
    <property type="match status" value="1"/>
</dbReference>
<comment type="catalytic activity">
    <reaction evidence="7 8">
        <text>4 porphobilinogen + H2O = hydroxymethylbilane + 4 NH4(+)</text>
        <dbReference type="Rhea" id="RHEA:13185"/>
        <dbReference type="ChEBI" id="CHEBI:15377"/>
        <dbReference type="ChEBI" id="CHEBI:28938"/>
        <dbReference type="ChEBI" id="CHEBI:57845"/>
        <dbReference type="ChEBI" id="CHEBI:58126"/>
        <dbReference type="EC" id="2.5.1.61"/>
    </reaction>
</comment>
<keyword evidence="6 8" id="KW-0627">Porphyrin biosynthesis</keyword>
<comment type="cofactor">
    <cofactor evidence="8">
        <name>dipyrromethane</name>
        <dbReference type="ChEBI" id="CHEBI:60342"/>
    </cofactor>
    <text evidence="8">Binds 1 dipyrromethane group covalently.</text>
</comment>
<sequence>MNSSSPGPLRIATRASALATWQAEHVAALLRAAVADCRVELVPVTTQGDRDRNSALSTFGGVGVFTREVQQAVLDGRADLAVHSLKDLPTEPTDGLLLGAVLPRAPRCDALLLPHGRPCSSLEELPQEARVGTGSLRRQAQLLAHRPDLRLGEIRGNLDTRLRKLDEGEFDAIILAEAGLRRLGWENRISLVLAPPVMFPATGQGAIGVECRADDERTRSALAHLDDPVTRIEVTAERACLGALRAGCHAPVGAWSTVEKTPTGATTLHFEAVIWSRDGSQRVNAKASGPGPEAALLGIQVARELREQGGGDLLR</sequence>
<dbReference type="FunFam" id="3.40.190.10:FF:000005">
    <property type="entry name" value="Porphobilinogen deaminase"/>
    <property type="match status" value="1"/>
</dbReference>
<gene>
    <name evidence="8 11" type="primary">hemC</name>
    <name evidence="11" type="ORF">Pan44_45410</name>
</gene>